<evidence type="ECO:0000256" key="1">
    <source>
        <dbReference type="SAM" id="Phobius"/>
    </source>
</evidence>
<proteinExistence type="predicted"/>
<dbReference type="Pfam" id="PF03385">
    <property type="entry name" value="STELLO"/>
    <property type="match status" value="1"/>
</dbReference>
<comment type="caution">
    <text evidence="2">The sequence shown here is derived from an EMBL/GenBank/DDBJ whole genome shotgun (WGS) entry which is preliminary data.</text>
</comment>
<accession>A0ABD3X197</accession>
<dbReference type="Proteomes" id="UP001634394">
    <property type="component" value="Unassembled WGS sequence"/>
</dbReference>
<keyword evidence="1" id="KW-0472">Membrane</keyword>
<sequence length="447" mass="52097">MNSRTEKKYILAIVILTFTLLFQTYNLIKRFRYETCMTDEKVKSTCTTNLRIGNSAPNLDEGSENKLRYPKRTIFSGKPFRKIPSNLEVNNHVQFVHDNKRNCKYWAVVTTIFKPSESVRFIVENPNWCVVIVADKQTQSRDSYMSELEYKGEKVVFLEPGDHERLYPTISKALPWKHFGRKNIGYIYSIHHGAEYIWDFDDDNVGLINLTMLTAKTNFSYEIPCSGKSTTMINPYPYFGVSETYSWPRGFPLEEIRNPNVTPVLCKSKVPMTIGVIQSLANKQPDVDAIYRFTRDNPFDFKATLKSHQPLMIPRGSYTPFNAQATLWAKPAFLYISLPISVDGRVSDIWRSYFAEYFFHRDNITLIFSPPYVRQDRNPHNLLKDLDAENDLYMKSKVLINLLSQLSSADRSLRLQQLYEKLFERGYVEYEDLKFIQAWVKTVEAIV</sequence>
<keyword evidence="3" id="KW-1185">Reference proteome</keyword>
<dbReference type="PANTHER" id="PTHR31362:SF0">
    <property type="entry name" value="EXOSTOSIN DOMAIN-CONTAINING PROTEIN-RELATED"/>
    <property type="match status" value="1"/>
</dbReference>
<gene>
    <name evidence="2" type="ORF">ACJMK2_031791</name>
</gene>
<dbReference type="PANTHER" id="PTHR31362">
    <property type="entry name" value="GLYCOSYLTRANSFERASE STELLO1-RELATED"/>
    <property type="match status" value="1"/>
</dbReference>
<reference evidence="2 3" key="1">
    <citation type="submission" date="2024-11" db="EMBL/GenBank/DDBJ databases">
        <title>Chromosome-level genome assembly of the freshwater bivalve Anodonta woodiana.</title>
        <authorList>
            <person name="Chen X."/>
        </authorList>
    </citation>
    <scope>NUCLEOTIDE SEQUENCE [LARGE SCALE GENOMIC DNA]</scope>
    <source>
        <strain evidence="2">MN2024</strain>
        <tissue evidence="2">Gills</tissue>
    </source>
</reference>
<keyword evidence="1" id="KW-1133">Transmembrane helix</keyword>
<feature type="transmembrane region" description="Helical" evidence="1">
    <location>
        <begin position="9"/>
        <end position="28"/>
    </location>
</feature>
<evidence type="ECO:0000313" key="3">
    <source>
        <dbReference type="Proteomes" id="UP001634394"/>
    </source>
</evidence>
<dbReference type="AlphaFoldDB" id="A0ABD3X197"/>
<evidence type="ECO:0000313" key="2">
    <source>
        <dbReference type="EMBL" id="KAL3879495.1"/>
    </source>
</evidence>
<name>A0ABD3X197_SINWO</name>
<keyword evidence="1" id="KW-0812">Transmembrane</keyword>
<organism evidence="2 3">
    <name type="scientific">Sinanodonta woodiana</name>
    <name type="common">Chinese pond mussel</name>
    <name type="synonym">Anodonta woodiana</name>
    <dbReference type="NCBI Taxonomy" id="1069815"/>
    <lineage>
        <taxon>Eukaryota</taxon>
        <taxon>Metazoa</taxon>
        <taxon>Spiralia</taxon>
        <taxon>Lophotrochozoa</taxon>
        <taxon>Mollusca</taxon>
        <taxon>Bivalvia</taxon>
        <taxon>Autobranchia</taxon>
        <taxon>Heteroconchia</taxon>
        <taxon>Palaeoheterodonta</taxon>
        <taxon>Unionida</taxon>
        <taxon>Unionoidea</taxon>
        <taxon>Unionidae</taxon>
        <taxon>Unioninae</taxon>
        <taxon>Sinanodonta</taxon>
    </lineage>
</organism>
<dbReference type="EMBL" id="JBJQND010000004">
    <property type="protein sequence ID" value="KAL3879495.1"/>
    <property type="molecule type" value="Genomic_DNA"/>
</dbReference>
<protein>
    <submittedName>
        <fullName evidence="2">Uncharacterized protein</fullName>
    </submittedName>
</protein>
<dbReference type="InterPro" id="IPR005049">
    <property type="entry name" value="STL-like"/>
</dbReference>